<evidence type="ECO:0000313" key="2">
    <source>
        <dbReference type="EMBL" id="VDD98141.1"/>
    </source>
</evidence>
<protein>
    <submittedName>
        <fullName evidence="2 4">Uncharacterized protein</fullName>
    </submittedName>
</protein>
<organism evidence="4">
    <name type="scientific">Enterobius vermicularis</name>
    <name type="common">Human pinworm</name>
    <dbReference type="NCBI Taxonomy" id="51028"/>
    <lineage>
        <taxon>Eukaryota</taxon>
        <taxon>Metazoa</taxon>
        <taxon>Ecdysozoa</taxon>
        <taxon>Nematoda</taxon>
        <taxon>Chromadorea</taxon>
        <taxon>Rhabditida</taxon>
        <taxon>Spirurina</taxon>
        <taxon>Oxyuridomorpha</taxon>
        <taxon>Oxyuroidea</taxon>
        <taxon>Oxyuridae</taxon>
        <taxon>Enterobius</taxon>
    </lineage>
</organism>
<dbReference type="AlphaFoldDB" id="A0A0N4VRU6"/>
<proteinExistence type="predicted"/>
<dbReference type="Proteomes" id="UP000274131">
    <property type="component" value="Unassembled WGS sequence"/>
</dbReference>
<gene>
    <name evidence="2" type="ORF">EVEC_LOCUS12892</name>
</gene>
<feature type="region of interest" description="Disordered" evidence="1">
    <location>
        <begin position="63"/>
        <end position="88"/>
    </location>
</feature>
<keyword evidence="3" id="KW-1185">Reference proteome</keyword>
<sequence length="124" mass="13837">MMMVMVGEKHFGNNNAFWKRSVCKSHSAVVQFPKSFVYMRCHSVRQSWASKLGPSPIMAFVPDDDDDDDDVAVVDDDGDDDGDGGDADDCDGRWFYVSCNSSIGLVRQKNLRLVLVLVLVFILV</sequence>
<accession>A0A0N4VRU6</accession>
<reference evidence="4" key="1">
    <citation type="submission" date="2017-02" db="UniProtKB">
        <authorList>
            <consortium name="WormBaseParasite"/>
        </authorList>
    </citation>
    <scope>IDENTIFICATION</scope>
</reference>
<evidence type="ECO:0000313" key="3">
    <source>
        <dbReference type="Proteomes" id="UP000274131"/>
    </source>
</evidence>
<evidence type="ECO:0000256" key="1">
    <source>
        <dbReference type="SAM" id="MobiDB-lite"/>
    </source>
</evidence>
<dbReference type="WBParaSite" id="EVEC_0001376901-mRNA-1">
    <property type="protein sequence ID" value="EVEC_0001376901-mRNA-1"/>
    <property type="gene ID" value="EVEC_0001376901"/>
</dbReference>
<evidence type="ECO:0000313" key="4">
    <source>
        <dbReference type="WBParaSite" id="EVEC_0001376901-mRNA-1"/>
    </source>
</evidence>
<reference evidence="2 3" key="2">
    <citation type="submission" date="2018-10" db="EMBL/GenBank/DDBJ databases">
        <authorList>
            <consortium name="Pathogen Informatics"/>
        </authorList>
    </citation>
    <scope>NUCLEOTIDE SEQUENCE [LARGE SCALE GENOMIC DNA]</scope>
</reference>
<name>A0A0N4VRU6_ENTVE</name>
<dbReference type="EMBL" id="UXUI01018859">
    <property type="protein sequence ID" value="VDD98141.1"/>
    <property type="molecule type" value="Genomic_DNA"/>
</dbReference>